<dbReference type="InterPro" id="IPR001789">
    <property type="entry name" value="Sig_transdc_resp-reg_receiver"/>
</dbReference>
<dbReference type="SMART" id="SM00448">
    <property type="entry name" value="REC"/>
    <property type="match status" value="1"/>
</dbReference>
<evidence type="ECO:0000259" key="2">
    <source>
        <dbReference type="PROSITE" id="PS50110"/>
    </source>
</evidence>
<dbReference type="InterPro" id="IPR052020">
    <property type="entry name" value="Cyclic_di-GMP/3'3'-cGAMP_PDE"/>
</dbReference>
<reference evidence="4 5" key="1">
    <citation type="submission" date="2015-03" db="EMBL/GenBank/DDBJ databases">
        <authorList>
            <person name="Krishnan R."/>
            <person name="Midha S."/>
            <person name="Patil P.B."/>
            <person name="Rameshkumar N."/>
        </authorList>
    </citation>
    <scope>NUCLEOTIDE SEQUENCE [LARGE SCALE GENOMIC DNA]</scope>
    <source>
        <strain evidence="4 5">L1E11</strain>
    </source>
</reference>
<evidence type="ECO:0000256" key="1">
    <source>
        <dbReference type="PROSITE-ProRule" id="PRU00169"/>
    </source>
</evidence>
<dbReference type="Pfam" id="PF13487">
    <property type="entry name" value="HD_5"/>
    <property type="match status" value="1"/>
</dbReference>
<dbReference type="PANTHER" id="PTHR45228:SF8">
    <property type="entry name" value="TWO-COMPONENT RESPONSE REGULATOR-RELATED"/>
    <property type="match status" value="1"/>
</dbReference>
<dbReference type="EMBL" id="LAPT01000068">
    <property type="protein sequence ID" value="PXF30653.1"/>
    <property type="molecule type" value="Genomic_DNA"/>
</dbReference>
<feature type="domain" description="Response regulatory" evidence="2">
    <location>
        <begin position="7"/>
        <end position="122"/>
    </location>
</feature>
<proteinExistence type="predicted"/>
<protein>
    <recommendedName>
        <fullName evidence="6">Response regulator</fullName>
    </recommendedName>
</protein>
<feature type="modified residue" description="4-aspartylphosphate" evidence="1">
    <location>
        <position position="56"/>
    </location>
</feature>
<dbReference type="InterPro" id="IPR003607">
    <property type="entry name" value="HD/PDEase_dom"/>
</dbReference>
<accession>A0ABX5LYU2</accession>
<dbReference type="SUPFAM" id="SSF52172">
    <property type="entry name" value="CheY-like"/>
    <property type="match status" value="1"/>
</dbReference>
<feature type="domain" description="HD-GYP" evidence="3">
    <location>
        <begin position="164"/>
        <end position="358"/>
    </location>
</feature>
<dbReference type="PROSITE" id="PS50110">
    <property type="entry name" value="RESPONSE_REGULATORY"/>
    <property type="match status" value="1"/>
</dbReference>
<dbReference type="PROSITE" id="PS51832">
    <property type="entry name" value="HD_GYP"/>
    <property type="match status" value="1"/>
</dbReference>
<dbReference type="CDD" id="cd17569">
    <property type="entry name" value="REC_HupR-like"/>
    <property type="match status" value="1"/>
</dbReference>
<dbReference type="Proteomes" id="UP000248090">
    <property type="component" value="Unassembled WGS sequence"/>
</dbReference>
<dbReference type="SUPFAM" id="SSF109604">
    <property type="entry name" value="HD-domain/PDEase-like"/>
    <property type="match status" value="1"/>
</dbReference>
<dbReference type="InterPro" id="IPR037522">
    <property type="entry name" value="HD_GYP_dom"/>
</dbReference>
<evidence type="ECO:0008006" key="6">
    <source>
        <dbReference type="Google" id="ProtNLM"/>
    </source>
</evidence>
<dbReference type="Gene3D" id="3.40.50.2300">
    <property type="match status" value="1"/>
</dbReference>
<dbReference type="Pfam" id="PF00072">
    <property type="entry name" value="Response_reg"/>
    <property type="match status" value="1"/>
</dbReference>
<keyword evidence="1" id="KW-0597">Phosphoprotein</keyword>
<gene>
    <name evidence="4" type="ORF">WH50_14075</name>
</gene>
<organism evidence="4 5">
    <name type="scientific">Pokkaliibacter plantistimulans</name>
    <dbReference type="NCBI Taxonomy" id="1635171"/>
    <lineage>
        <taxon>Bacteria</taxon>
        <taxon>Pseudomonadati</taxon>
        <taxon>Pseudomonadota</taxon>
        <taxon>Gammaproteobacteria</taxon>
        <taxon>Oceanospirillales</taxon>
        <taxon>Balneatrichaceae</taxon>
        <taxon>Pokkaliibacter</taxon>
    </lineage>
</organism>
<dbReference type="CDD" id="cd00077">
    <property type="entry name" value="HDc"/>
    <property type="match status" value="1"/>
</dbReference>
<evidence type="ECO:0000259" key="3">
    <source>
        <dbReference type="PROSITE" id="PS51832"/>
    </source>
</evidence>
<dbReference type="Gene3D" id="1.10.3210.10">
    <property type="entry name" value="Hypothetical protein af1432"/>
    <property type="match status" value="1"/>
</dbReference>
<evidence type="ECO:0000313" key="4">
    <source>
        <dbReference type="EMBL" id="PXF30653.1"/>
    </source>
</evidence>
<sequence>MSNQMPKVMFVDDEVGILQALKRNLHQSGWDMSFVDDPLQALAQLKDGHFDLVISDMKMPRMDGVELLSQVEKISPDTIRIVLTGQPETESAIDAVNRGHIHSYLLKPIEIGHLRSVMEAGLKVSHEQQRKKAMLYALARQNNGLKTSIESTLTKVSELQNSLSQGGFEHIVSTFGTLLEMLHASVFSQPFRAGLFCRKLIAYLGLDAEFALQVYYATLLHDIGLIGISGHHQILSEATLINIDRQMYEQYPIISSAALLDIDGFNMAQTFITQHRERYNGSGFPYRLREDAITTGAYIVGLVTYADRSLDDGGSAESVKSVIEKLEYSKDRFYPADLVEALIGVLSEHFNLRAGERIHWLTPDQLKPGMILTRSLYSHTGIRLLAKGALLNEKLIRKLSDYVERTKLELHLGISESEQTSE</sequence>
<comment type="caution">
    <text evidence="4">The sequence shown here is derived from an EMBL/GenBank/DDBJ whole genome shotgun (WGS) entry which is preliminary data.</text>
</comment>
<dbReference type="InterPro" id="IPR011006">
    <property type="entry name" value="CheY-like_superfamily"/>
</dbReference>
<dbReference type="PANTHER" id="PTHR45228">
    <property type="entry name" value="CYCLIC DI-GMP PHOSPHODIESTERASE TM_0186-RELATED"/>
    <property type="match status" value="1"/>
</dbReference>
<evidence type="ECO:0000313" key="5">
    <source>
        <dbReference type="Proteomes" id="UP000248090"/>
    </source>
</evidence>
<name>A0ABX5LYU2_9GAMM</name>
<keyword evidence="5" id="KW-1185">Reference proteome</keyword>